<dbReference type="GO" id="GO:0016020">
    <property type="term" value="C:membrane"/>
    <property type="evidence" value="ECO:0007669"/>
    <property type="project" value="UniProtKB-SubCell"/>
</dbReference>
<keyword evidence="3 13" id="KW-0732">Signal</keyword>
<dbReference type="GO" id="GO:0015026">
    <property type="term" value="F:coreceptor activity"/>
    <property type="evidence" value="ECO:0007669"/>
    <property type="project" value="InterPro"/>
</dbReference>
<reference evidence="15" key="1">
    <citation type="submission" date="2021-04" db="EMBL/GenBank/DDBJ databases">
        <authorList>
            <consortium name="Wellcome Sanger Institute Data Sharing"/>
        </authorList>
    </citation>
    <scope>NUCLEOTIDE SEQUENCE [LARGE SCALE GENOMIC DNA]</scope>
</reference>
<feature type="signal peptide" evidence="13">
    <location>
        <begin position="1"/>
        <end position="26"/>
    </location>
</feature>
<dbReference type="GO" id="GO:0050776">
    <property type="term" value="P:regulation of immune response"/>
    <property type="evidence" value="ECO:0007669"/>
    <property type="project" value="InterPro"/>
</dbReference>
<gene>
    <name evidence="15" type="primary">cd8b</name>
</gene>
<evidence type="ECO:0000256" key="9">
    <source>
        <dbReference type="ARBA" id="ARBA00023180"/>
    </source>
</evidence>
<evidence type="ECO:0000256" key="2">
    <source>
        <dbReference type="ARBA" id="ARBA00022692"/>
    </source>
</evidence>
<dbReference type="PANTHER" id="PTHR11292:SF7">
    <property type="entry name" value="T-CELL SURFACE GLYCOPROTEIN CD8 BETA CHAIN-RELATED"/>
    <property type="match status" value="1"/>
</dbReference>
<dbReference type="Proteomes" id="UP000472264">
    <property type="component" value="Chromosome 5"/>
</dbReference>
<proteinExistence type="predicted"/>
<dbReference type="InterPro" id="IPR013106">
    <property type="entry name" value="Ig_V-set"/>
</dbReference>
<reference evidence="15" key="3">
    <citation type="submission" date="2025-09" db="UniProtKB">
        <authorList>
            <consortium name="Ensembl"/>
        </authorList>
    </citation>
    <scope>IDENTIFICATION</scope>
</reference>
<evidence type="ECO:0000313" key="16">
    <source>
        <dbReference type="Proteomes" id="UP000472264"/>
    </source>
</evidence>
<keyword evidence="16" id="KW-1185">Reference proteome</keyword>
<evidence type="ECO:0000256" key="6">
    <source>
        <dbReference type="ARBA" id="ARBA00023130"/>
    </source>
</evidence>
<evidence type="ECO:0000256" key="12">
    <source>
        <dbReference type="SAM" id="Phobius"/>
    </source>
</evidence>
<feature type="chain" id="PRO_5025596414" evidence="13">
    <location>
        <begin position="27"/>
        <end position="225"/>
    </location>
</feature>
<keyword evidence="5 12" id="KW-1133">Transmembrane helix</keyword>
<dbReference type="InterPro" id="IPR042414">
    <property type="entry name" value="CD8B"/>
</dbReference>
<dbReference type="AlphaFoldDB" id="A0A665T7Z8"/>
<feature type="region of interest" description="Disordered" evidence="11">
    <location>
        <begin position="134"/>
        <end position="161"/>
    </location>
</feature>
<dbReference type="InterPro" id="IPR036179">
    <property type="entry name" value="Ig-like_dom_sf"/>
</dbReference>
<dbReference type="PROSITE" id="PS50835">
    <property type="entry name" value="IG_LIKE"/>
    <property type="match status" value="1"/>
</dbReference>
<dbReference type="SUPFAM" id="SSF48726">
    <property type="entry name" value="Immunoglobulin"/>
    <property type="match status" value="1"/>
</dbReference>
<dbReference type="GO" id="GO:0002250">
    <property type="term" value="P:adaptive immune response"/>
    <property type="evidence" value="ECO:0007669"/>
    <property type="project" value="UniProtKB-KW"/>
</dbReference>
<evidence type="ECO:0000256" key="13">
    <source>
        <dbReference type="SAM" id="SignalP"/>
    </source>
</evidence>
<keyword evidence="4" id="KW-0391">Immunity</keyword>
<keyword evidence="10" id="KW-0393">Immunoglobulin domain</keyword>
<feature type="transmembrane region" description="Helical" evidence="12">
    <location>
        <begin position="183"/>
        <end position="206"/>
    </location>
</feature>
<evidence type="ECO:0000256" key="7">
    <source>
        <dbReference type="ARBA" id="ARBA00023136"/>
    </source>
</evidence>
<keyword evidence="7 12" id="KW-0472">Membrane</keyword>
<keyword evidence="6" id="KW-1064">Adaptive immunity</keyword>
<reference evidence="15" key="2">
    <citation type="submission" date="2025-08" db="UniProtKB">
        <authorList>
            <consortium name="Ensembl"/>
        </authorList>
    </citation>
    <scope>IDENTIFICATION</scope>
</reference>
<evidence type="ECO:0000256" key="10">
    <source>
        <dbReference type="ARBA" id="ARBA00023319"/>
    </source>
</evidence>
<organism evidence="15 16">
    <name type="scientific">Echeneis naucrates</name>
    <name type="common">Live sharksucker</name>
    <dbReference type="NCBI Taxonomy" id="173247"/>
    <lineage>
        <taxon>Eukaryota</taxon>
        <taxon>Metazoa</taxon>
        <taxon>Chordata</taxon>
        <taxon>Craniata</taxon>
        <taxon>Vertebrata</taxon>
        <taxon>Euteleostomi</taxon>
        <taxon>Actinopterygii</taxon>
        <taxon>Neopterygii</taxon>
        <taxon>Teleostei</taxon>
        <taxon>Neoteleostei</taxon>
        <taxon>Acanthomorphata</taxon>
        <taxon>Carangaria</taxon>
        <taxon>Carangiformes</taxon>
        <taxon>Echeneidae</taxon>
        <taxon>Echeneis</taxon>
    </lineage>
</organism>
<evidence type="ECO:0000256" key="1">
    <source>
        <dbReference type="ARBA" id="ARBA00004479"/>
    </source>
</evidence>
<dbReference type="Gene3D" id="2.60.40.10">
    <property type="entry name" value="Immunoglobulins"/>
    <property type="match status" value="1"/>
</dbReference>
<dbReference type="Pfam" id="PF07686">
    <property type="entry name" value="V-set"/>
    <property type="match status" value="1"/>
</dbReference>
<accession>A0A665T7Z8</accession>
<evidence type="ECO:0000256" key="11">
    <source>
        <dbReference type="SAM" id="MobiDB-lite"/>
    </source>
</evidence>
<sequence>MIPLPLAWTLTQALALTASLWTSGSSQIILQQPLKDVYPALNSPESIECDCSGISCSAVFWIRSIVNQSQIQFIGFCNNAERVIHGAGIEKSRFRLSKTGNAFVLRIVAVKIEDAGIYSCIVKESNKETWRSGIRLRPGETPPRPPGDTTKENDKKKPPVKSNCPCNNKNLINVKAVTWCISWILWPLVGLAAGLALALFCTLYYFSQLPKKCRHKFQKKRPFPR</sequence>
<keyword evidence="8" id="KW-1015">Disulfide bond</keyword>
<evidence type="ECO:0000313" key="15">
    <source>
        <dbReference type="Ensembl" id="ENSENLP00000005879.1"/>
    </source>
</evidence>
<protein>
    <submittedName>
        <fullName evidence="15">Uncharacterized LOC115044182</fullName>
    </submittedName>
</protein>
<dbReference type="GO" id="GO:0042288">
    <property type="term" value="F:MHC class I protein binding"/>
    <property type="evidence" value="ECO:0007669"/>
    <property type="project" value="InterPro"/>
</dbReference>
<evidence type="ECO:0000256" key="3">
    <source>
        <dbReference type="ARBA" id="ARBA00022729"/>
    </source>
</evidence>
<dbReference type="InterPro" id="IPR013783">
    <property type="entry name" value="Ig-like_fold"/>
</dbReference>
<dbReference type="GO" id="GO:0009986">
    <property type="term" value="C:cell surface"/>
    <property type="evidence" value="ECO:0007669"/>
    <property type="project" value="TreeGrafter"/>
</dbReference>
<keyword evidence="2 12" id="KW-0812">Transmembrane</keyword>
<comment type="subcellular location">
    <subcellularLocation>
        <location evidence="1">Membrane</location>
        <topology evidence="1">Single-pass type I membrane protein</topology>
    </subcellularLocation>
</comment>
<dbReference type="InterPro" id="IPR007110">
    <property type="entry name" value="Ig-like_dom"/>
</dbReference>
<evidence type="ECO:0000259" key="14">
    <source>
        <dbReference type="PROSITE" id="PS50835"/>
    </source>
</evidence>
<dbReference type="OMA" id="SMILWPL"/>
<dbReference type="InParanoid" id="A0A665T7Z8"/>
<dbReference type="OrthoDB" id="9394844at2759"/>
<name>A0A665T7Z8_ECHNA</name>
<dbReference type="PANTHER" id="PTHR11292">
    <property type="entry name" value="T-CELL SURFACE GLYCOPROTEIN CD8 BETA CHAIN"/>
    <property type="match status" value="1"/>
</dbReference>
<evidence type="ECO:0000256" key="4">
    <source>
        <dbReference type="ARBA" id="ARBA00022859"/>
    </source>
</evidence>
<feature type="domain" description="Ig-like" evidence="14">
    <location>
        <begin position="46"/>
        <end position="126"/>
    </location>
</feature>
<evidence type="ECO:0000256" key="5">
    <source>
        <dbReference type="ARBA" id="ARBA00022989"/>
    </source>
</evidence>
<evidence type="ECO:0000256" key="8">
    <source>
        <dbReference type="ARBA" id="ARBA00023157"/>
    </source>
</evidence>
<dbReference type="Ensembl" id="ENSENLT00000006159.1">
    <property type="protein sequence ID" value="ENSENLP00000005879.1"/>
    <property type="gene ID" value="ENSENLG00000002846.1"/>
</dbReference>
<keyword evidence="9" id="KW-0325">Glycoprotein</keyword>